<evidence type="ECO:0000256" key="1">
    <source>
        <dbReference type="ARBA" id="ARBA00004651"/>
    </source>
</evidence>
<dbReference type="AlphaFoldDB" id="A0A562V2Y2"/>
<feature type="transmembrane region" description="Helical" evidence="6">
    <location>
        <begin position="78"/>
        <end position="101"/>
    </location>
</feature>
<evidence type="ECO:0000256" key="3">
    <source>
        <dbReference type="ARBA" id="ARBA00022692"/>
    </source>
</evidence>
<feature type="transmembrane region" description="Helical" evidence="6">
    <location>
        <begin position="260"/>
        <end position="278"/>
    </location>
</feature>
<dbReference type="PANTHER" id="PTHR23513:SF6">
    <property type="entry name" value="MAJOR FACILITATOR SUPERFAMILY ASSOCIATED DOMAIN-CONTAINING PROTEIN"/>
    <property type="match status" value="1"/>
</dbReference>
<dbReference type="GO" id="GO:0022857">
    <property type="term" value="F:transmembrane transporter activity"/>
    <property type="evidence" value="ECO:0007669"/>
    <property type="project" value="InterPro"/>
</dbReference>
<dbReference type="InterPro" id="IPR036259">
    <property type="entry name" value="MFS_trans_sf"/>
</dbReference>
<protein>
    <submittedName>
        <fullName evidence="7">MFS transporter</fullName>
    </submittedName>
</protein>
<dbReference type="PANTHER" id="PTHR23513">
    <property type="entry name" value="INTEGRAL MEMBRANE EFFLUX PROTEIN-RELATED"/>
    <property type="match status" value="1"/>
</dbReference>
<gene>
    <name evidence="7" type="ORF">LX16_2958</name>
</gene>
<name>A0A562V2Y2_9ACTN</name>
<proteinExistence type="predicted"/>
<dbReference type="Pfam" id="PF07690">
    <property type="entry name" value="MFS_1"/>
    <property type="match status" value="1"/>
</dbReference>
<evidence type="ECO:0000256" key="2">
    <source>
        <dbReference type="ARBA" id="ARBA00022475"/>
    </source>
</evidence>
<keyword evidence="3 6" id="KW-0812">Transmembrane</keyword>
<dbReference type="SUPFAM" id="SSF103473">
    <property type="entry name" value="MFS general substrate transporter"/>
    <property type="match status" value="1"/>
</dbReference>
<feature type="transmembrane region" description="Helical" evidence="6">
    <location>
        <begin position="146"/>
        <end position="167"/>
    </location>
</feature>
<feature type="transmembrane region" description="Helical" evidence="6">
    <location>
        <begin position="348"/>
        <end position="374"/>
    </location>
</feature>
<dbReference type="Proteomes" id="UP000321617">
    <property type="component" value="Unassembled WGS sequence"/>
</dbReference>
<dbReference type="CDD" id="cd06173">
    <property type="entry name" value="MFS_MefA_like"/>
    <property type="match status" value="1"/>
</dbReference>
<dbReference type="InterPro" id="IPR011701">
    <property type="entry name" value="MFS"/>
</dbReference>
<evidence type="ECO:0000313" key="8">
    <source>
        <dbReference type="Proteomes" id="UP000321617"/>
    </source>
</evidence>
<organism evidence="7 8">
    <name type="scientific">Stackebrandtia albiflava</name>
    <dbReference type="NCBI Taxonomy" id="406432"/>
    <lineage>
        <taxon>Bacteria</taxon>
        <taxon>Bacillati</taxon>
        <taxon>Actinomycetota</taxon>
        <taxon>Actinomycetes</taxon>
        <taxon>Glycomycetales</taxon>
        <taxon>Glycomycetaceae</taxon>
        <taxon>Stackebrandtia</taxon>
    </lineage>
</organism>
<dbReference type="RefSeq" id="WP_211354517.1">
    <property type="nucleotide sequence ID" value="NZ_BAABIJ010000002.1"/>
</dbReference>
<keyword evidence="2" id="KW-1003">Cell membrane</keyword>
<feature type="transmembrane region" description="Helical" evidence="6">
    <location>
        <begin position="173"/>
        <end position="191"/>
    </location>
</feature>
<evidence type="ECO:0000256" key="4">
    <source>
        <dbReference type="ARBA" id="ARBA00022989"/>
    </source>
</evidence>
<evidence type="ECO:0000313" key="7">
    <source>
        <dbReference type="EMBL" id="TWJ12203.1"/>
    </source>
</evidence>
<keyword evidence="8" id="KW-1185">Reference proteome</keyword>
<keyword evidence="5 6" id="KW-0472">Membrane</keyword>
<sequence>MSERISVRGDRDFRILWAGRAAGQLAAAMSGVVVQVLAVTALGADLSDVALLAAVTAAVTAVLALPTGLFVEYRRKRPVMLAAELIRAAGFGGVLLAGWLGGLRFELLVLAAAVVAVGQVGYLAASSPHLAALVSRRRLVDATGRLESTVWLSVTIGPAVAGALVAWTGPVAAVAALVVGFAVSAGTVMLLRTPEPEPAVPEPGGSRSSELLAGLRYVRHHPELRRILAGWLLFAGASGMAAPLTTVFYLRELQFSSVEYGLLMGVPSLGGLLGARLAGPLASRWGAVRVARWAGLARSPWWLLTASVVPGPAAAWLTGGAFALLLVFAALTNSVLAAYRQIVTPDHLLSRVATLWSFTTTASQPVFIVVGGVLAELVGVRASLCVVAGLVLLSGMLLPSGSPPASRPAAG</sequence>
<feature type="transmembrane region" description="Helical" evidence="6">
    <location>
        <begin position="21"/>
        <end position="43"/>
    </location>
</feature>
<feature type="transmembrane region" description="Helical" evidence="6">
    <location>
        <begin position="107"/>
        <end position="125"/>
    </location>
</feature>
<reference evidence="7 8" key="1">
    <citation type="journal article" date="2013" name="Stand. Genomic Sci.">
        <title>Genomic Encyclopedia of Type Strains, Phase I: The one thousand microbial genomes (KMG-I) project.</title>
        <authorList>
            <person name="Kyrpides N.C."/>
            <person name="Woyke T."/>
            <person name="Eisen J.A."/>
            <person name="Garrity G."/>
            <person name="Lilburn T.G."/>
            <person name="Beck B.J."/>
            <person name="Whitman W.B."/>
            <person name="Hugenholtz P."/>
            <person name="Klenk H.P."/>
        </authorList>
    </citation>
    <scope>NUCLEOTIDE SEQUENCE [LARGE SCALE GENOMIC DNA]</scope>
    <source>
        <strain evidence="7 8">DSM 45044</strain>
    </source>
</reference>
<comment type="caution">
    <text evidence="7">The sequence shown here is derived from an EMBL/GenBank/DDBJ whole genome shotgun (WGS) entry which is preliminary data.</text>
</comment>
<evidence type="ECO:0000256" key="6">
    <source>
        <dbReference type="SAM" id="Phobius"/>
    </source>
</evidence>
<feature type="transmembrane region" description="Helical" evidence="6">
    <location>
        <begin position="315"/>
        <end position="336"/>
    </location>
</feature>
<feature type="transmembrane region" description="Helical" evidence="6">
    <location>
        <begin position="380"/>
        <end position="398"/>
    </location>
</feature>
<evidence type="ECO:0000256" key="5">
    <source>
        <dbReference type="ARBA" id="ARBA00023136"/>
    </source>
</evidence>
<accession>A0A562V2Y2</accession>
<dbReference type="GO" id="GO:0005886">
    <property type="term" value="C:plasma membrane"/>
    <property type="evidence" value="ECO:0007669"/>
    <property type="project" value="UniProtKB-SubCell"/>
</dbReference>
<feature type="transmembrane region" description="Helical" evidence="6">
    <location>
        <begin position="49"/>
        <end position="71"/>
    </location>
</feature>
<feature type="transmembrane region" description="Helical" evidence="6">
    <location>
        <begin position="227"/>
        <end position="248"/>
    </location>
</feature>
<keyword evidence="4 6" id="KW-1133">Transmembrane helix</keyword>
<dbReference type="EMBL" id="VLLL01000006">
    <property type="protein sequence ID" value="TWJ12203.1"/>
    <property type="molecule type" value="Genomic_DNA"/>
</dbReference>
<comment type="subcellular location">
    <subcellularLocation>
        <location evidence="1">Cell membrane</location>
        <topology evidence="1">Multi-pass membrane protein</topology>
    </subcellularLocation>
</comment>
<dbReference type="Gene3D" id="1.20.1250.20">
    <property type="entry name" value="MFS general substrate transporter like domains"/>
    <property type="match status" value="1"/>
</dbReference>